<dbReference type="OrthoDB" id="3222at2759"/>
<name>A0A812QVN4_9DINO</name>
<feature type="transmembrane region" description="Helical" evidence="7">
    <location>
        <begin position="153"/>
        <end position="173"/>
    </location>
</feature>
<feature type="transmembrane region" description="Helical" evidence="7">
    <location>
        <begin position="236"/>
        <end position="253"/>
    </location>
</feature>
<evidence type="ECO:0000313" key="9">
    <source>
        <dbReference type="Proteomes" id="UP000604046"/>
    </source>
</evidence>
<feature type="transmembrane region" description="Helical" evidence="7">
    <location>
        <begin position="118"/>
        <end position="141"/>
    </location>
</feature>
<evidence type="ECO:0000256" key="4">
    <source>
        <dbReference type="ARBA" id="ARBA00022989"/>
    </source>
</evidence>
<evidence type="ECO:0000256" key="5">
    <source>
        <dbReference type="ARBA" id="ARBA00023136"/>
    </source>
</evidence>
<feature type="transmembrane region" description="Helical" evidence="7">
    <location>
        <begin position="303"/>
        <end position="324"/>
    </location>
</feature>
<evidence type="ECO:0000313" key="8">
    <source>
        <dbReference type="EMBL" id="CAE7406314.1"/>
    </source>
</evidence>
<feature type="transmembrane region" description="Helical" evidence="7">
    <location>
        <begin position="414"/>
        <end position="436"/>
    </location>
</feature>
<evidence type="ECO:0000256" key="3">
    <source>
        <dbReference type="ARBA" id="ARBA00022692"/>
    </source>
</evidence>
<keyword evidence="4 7" id="KW-1133">Transmembrane helix</keyword>
<dbReference type="Pfam" id="PF00230">
    <property type="entry name" value="MIP"/>
    <property type="match status" value="2"/>
</dbReference>
<dbReference type="PROSITE" id="PS00221">
    <property type="entry name" value="MIP"/>
    <property type="match status" value="2"/>
</dbReference>
<dbReference type="PANTHER" id="PTHR45724">
    <property type="entry name" value="AQUAPORIN NIP2-1"/>
    <property type="match status" value="1"/>
</dbReference>
<dbReference type="Gene3D" id="1.20.1080.10">
    <property type="entry name" value="Glycerol uptake facilitator protein"/>
    <property type="match status" value="2"/>
</dbReference>
<dbReference type="SUPFAM" id="SSF81338">
    <property type="entry name" value="Aquaporin-like"/>
    <property type="match status" value="2"/>
</dbReference>
<dbReference type="AlphaFoldDB" id="A0A812QVN4"/>
<feature type="transmembrane region" description="Helical" evidence="7">
    <location>
        <begin position="40"/>
        <end position="59"/>
    </location>
</feature>
<feature type="transmembrane region" description="Helical" evidence="7">
    <location>
        <begin position="193"/>
        <end position="215"/>
    </location>
</feature>
<dbReference type="PANTHER" id="PTHR45724:SF13">
    <property type="entry name" value="AQUAPORIN NIP1-1-RELATED"/>
    <property type="match status" value="1"/>
</dbReference>
<comment type="subcellular location">
    <subcellularLocation>
        <location evidence="1">Membrane</location>
        <topology evidence="1">Multi-pass membrane protein</topology>
    </subcellularLocation>
</comment>
<feature type="transmembrane region" description="Helical" evidence="7">
    <location>
        <begin position="375"/>
        <end position="394"/>
    </location>
</feature>
<evidence type="ECO:0000256" key="6">
    <source>
        <dbReference type="RuleBase" id="RU000477"/>
    </source>
</evidence>
<dbReference type="GO" id="GO:0015267">
    <property type="term" value="F:channel activity"/>
    <property type="evidence" value="ECO:0007669"/>
    <property type="project" value="InterPro"/>
</dbReference>
<evidence type="ECO:0000256" key="2">
    <source>
        <dbReference type="ARBA" id="ARBA00022448"/>
    </source>
</evidence>
<keyword evidence="3 6" id="KW-0812">Transmembrane</keyword>
<dbReference type="EMBL" id="CAJNDS010002275">
    <property type="protein sequence ID" value="CAE7406314.1"/>
    <property type="molecule type" value="Genomic_DNA"/>
</dbReference>
<gene>
    <name evidence="8" type="primary">NIP4-1</name>
    <name evidence="8" type="ORF">SNAT2548_LOCUS22100</name>
</gene>
<sequence>MAAPSLTAKLLSEFVGTFLLVLTVGCNVLGSNATWGGVSIAFVLMVSIYAMGAISGANFNPAVSVTLGISKSMGGPGLDWATVGQYAIVQSGAGISAAICYCLMFGRSFNLTPSDGFGWLNAGLCETLYTFVLCFVVLNVAAARKNATEHNEYYGMAIGLVIVAGAYGAGAVSGGCFNPAVALGIDVSSAARGFGWCVPYVLFEVAGAAAAAALFKVVRPEDFSGERTARAELVSEFLGTFVLVLTVGLNVLAKSKAGALSIAAALTSMIYAVGDVSGAHFNPAVTLAIFASGRCAQLTPGKAGMYVLAQMLGGATAAAMYSFIYVGQSFPLGPVAGSTWTQVTIAEIVFTFLLSFVVLCVAVSPRTKSSHMFGLLIGSCVTVGGFAIGGISGGSLNPAVSVGIASANLLNGGLFYTALIYSALELAGGAAAAGLFKITHDIDVDAAEKEKLVA</sequence>
<dbReference type="PRINTS" id="PR00783">
    <property type="entry name" value="MINTRINSICP"/>
</dbReference>
<comment type="similarity">
    <text evidence="6">Belongs to the MIP/aquaporin (TC 1.A.8) family.</text>
</comment>
<keyword evidence="5 7" id="KW-0472">Membrane</keyword>
<feature type="transmembrane region" description="Helical" evidence="7">
    <location>
        <begin position="344"/>
        <end position="363"/>
    </location>
</feature>
<dbReference type="Proteomes" id="UP000604046">
    <property type="component" value="Unassembled WGS sequence"/>
</dbReference>
<keyword evidence="9" id="KW-1185">Reference proteome</keyword>
<dbReference type="GO" id="GO:0016020">
    <property type="term" value="C:membrane"/>
    <property type="evidence" value="ECO:0007669"/>
    <property type="project" value="UniProtKB-SubCell"/>
</dbReference>
<dbReference type="InterPro" id="IPR022357">
    <property type="entry name" value="MIP_CS"/>
</dbReference>
<proteinExistence type="inferred from homology"/>
<protein>
    <submittedName>
        <fullName evidence="8">NIP4-1 protein</fullName>
    </submittedName>
</protein>
<feature type="transmembrane region" description="Helical" evidence="7">
    <location>
        <begin position="259"/>
        <end position="291"/>
    </location>
</feature>
<keyword evidence="2 6" id="KW-0813">Transport</keyword>
<evidence type="ECO:0000256" key="7">
    <source>
        <dbReference type="SAM" id="Phobius"/>
    </source>
</evidence>
<evidence type="ECO:0000256" key="1">
    <source>
        <dbReference type="ARBA" id="ARBA00004141"/>
    </source>
</evidence>
<dbReference type="InterPro" id="IPR034294">
    <property type="entry name" value="Aquaporin_transptr"/>
</dbReference>
<organism evidence="8 9">
    <name type="scientific">Symbiodinium natans</name>
    <dbReference type="NCBI Taxonomy" id="878477"/>
    <lineage>
        <taxon>Eukaryota</taxon>
        <taxon>Sar</taxon>
        <taxon>Alveolata</taxon>
        <taxon>Dinophyceae</taxon>
        <taxon>Suessiales</taxon>
        <taxon>Symbiodiniaceae</taxon>
        <taxon>Symbiodinium</taxon>
    </lineage>
</organism>
<dbReference type="InterPro" id="IPR000425">
    <property type="entry name" value="MIP"/>
</dbReference>
<reference evidence="8" key="1">
    <citation type="submission" date="2021-02" db="EMBL/GenBank/DDBJ databases">
        <authorList>
            <person name="Dougan E. K."/>
            <person name="Rhodes N."/>
            <person name="Thang M."/>
            <person name="Chan C."/>
        </authorList>
    </citation>
    <scope>NUCLEOTIDE SEQUENCE</scope>
</reference>
<accession>A0A812QVN4</accession>
<dbReference type="InterPro" id="IPR023271">
    <property type="entry name" value="Aquaporin-like"/>
</dbReference>
<comment type="caution">
    <text evidence="8">The sequence shown here is derived from an EMBL/GenBank/DDBJ whole genome shotgun (WGS) entry which is preliminary data.</text>
</comment>